<name>M3HYR4_LEPIT</name>
<evidence type="ECO:0000313" key="1">
    <source>
        <dbReference type="EMBL" id="EMG22986.1"/>
    </source>
</evidence>
<accession>M3HYR4</accession>
<proteinExistence type="predicted"/>
<comment type="caution">
    <text evidence="1">The sequence shown here is derived from an EMBL/GenBank/DDBJ whole genome shotgun (WGS) entry which is preliminary data.</text>
</comment>
<protein>
    <submittedName>
        <fullName evidence="1">Uncharacterized protein</fullName>
    </submittedName>
</protein>
<dbReference type="EMBL" id="AFMD02000156">
    <property type="protein sequence ID" value="EMG22986.1"/>
    <property type="molecule type" value="Genomic_DNA"/>
</dbReference>
<gene>
    <name evidence="1" type="ORF">LEP1GSC150_0797</name>
</gene>
<dbReference type="Proteomes" id="UP000011778">
    <property type="component" value="Unassembled WGS sequence"/>
</dbReference>
<dbReference type="AlphaFoldDB" id="M3HYR4"/>
<reference evidence="1 2" key="1">
    <citation type="submission" date="2013-02" db="EMBL/GenBank/DDBJ databases">
        <authorList>
            <person name="Harkins D.M."/>
            <person name="Durkin A.S."/>
            <person name="Brinkac L.M."/>
            <person name="Haft D.H."/>
            <person name="Selengut J.D."/>
            <person name="Sanka R."/>
            <person name="DePew J."/>
            <person name="Purushe J."/>
            <person name="Tulsiani S.M."/>
            <person name="Graham G.C."/>
            <person name="Burns M.-A."/>
            <person name="Dohnt M.F."/>
            <person name="Smythe L.D."/>
            <person name="McKay D.B."/>
            <person name="Craig S.B."/>
            <person name="Vinetz J.M."/>
            <person name="Sutton G.G."/>
            <person name="Nierman W.C."/>
            <person name="Fouts D.E."/>
        </authorList>
    </citation>
    <scope>NUCLEOTIDE SEQUENCE [LARGE SCALE GENOMIC DNA]</scope>
    <source>
        <strain evidence="1 2">LT2050</strain>
    </source>
</reference>
<sequence length="37" mass="4296">MLLVLTEKPEEIRKEILLGMGGGDFFKTGRNLFTFFF</sequence>
<organism evidence="1 2">
    <name type="scientific">Leptospira interrogans serovar Copenhageni str. LT2050</name>
    <dbReference type="NCBI Taxonomy" id="1001598"/>
    <lineage>
        <taxon>Bacteria</taxon>
        <taxon>Pseudomonadati</taxon>
        <taxon>Spirochaetota</taxon>
        <taxon>Spirochaetia</taxon>
        <taxon>Leptospirales</taxon>
        <taxon>Leptospiraceae</taxon>
        <taxon>Leptospira</taxon>
    </lineage>
</organism>
<evidence type="ECO:0000313" key="2">
    <source>
        <dbReference type="Proteomes" id="UP000011778"/>
    </source>
</evidence>